<sequence length="339" mass="38595">MKSRFSSIFKLCIVFPASGNCFPLPKILLPTSLNFTPTTYSTVCLTQEESVVEDISDQPKTSAEVLEKWGCSDTDIAKLFKRRPALRNADLNQLQFKLNLLSGLGITAPELLKIIHCRPRLLSVRIDHCFDERLEFFMKLFESRELLVKALVRNPSLLTYDFHNKIKPTIALYEGMGLSRKDLIPMLLSRPTLIPRTAFSGEKMEYIRKTGLSNESRMYKYVVTLIGISRLETISQKLANFEKFGFSEDDIFGLLGRSPVLFTLSVDKVQRNMTFVLGQMKLPATVVLEHPFLLYMNLEAALKPRDVADDLMEYYTNAKGCEAICRNASKKKLYGGFPY</sequence>
<dbReference type="Proteomes" id="UP001457282">
    <property type="component" value="Unassembled WGS sequence"/>
</dbReference>
<keyword evidence="5" id="KW-1185">Reference proteome</keyword>
<name>A0AAW1XLM9_RUBAR</name>
<keyword evidence="2" id="KW-0806">Transcription termination</keyword>
<dbReference type="GO" id="GO:0006353">
    <property type="term" value="P:DNA-templated transcription termination"/>
    <property type="evidence" value="ECO:0007669"/>
    <property type="project" value="UniProtKB-KW"/>
</dbReference>
<dbReference type="SMART" id="SM00733">
    <property type="entry name" value="Mterf"/>
    <property type="match status" value="6"/>
</dbReference>
<evidence type="ECO:0000256" key="1">
    <source>
        <dbReference type="ARBA" id="ARBA00007692"/>
    </source>
</evidence>
<dbReference type="PANTHER" id="PTHR13068:SF223">
    <property type="entry name" value="MITOCHONDRIAL TRANSCRIPTION TERMINATION FACTOR FAMILY PROTEIN"/>
    <property type="match status" value="1"/>
</dbReference>
<organism evidence="4 5">
    <name type="scientific">Rubus argutus</name>
    <name type="common">Southern blackberry</name>
    <dbReference type="NCBI Taxonomy" id="59490"/>
    <lineage>
        <taxon>Eukaryota</taxon>
        <taxon>Viridiplantae</taxon>
        <taxon>Streptophyta</taxon>
        <taxon>Embryophyta</taxon>
        <taxon>Tracheophyta</taxon>
        <taxon>Spermatophyta</taxon>
        <taxon>Magnoliopsida</taxon>
        <taxon>eudicotyledons</taxon>
        <taxon>Gunneridae</taxon>
        <taxon>Pentapetalae</taxon>
        <taxon>rosids</taxon>
        <taxon>fabids</taxon>
        <taxon>Rosales</taxon>
        <taxon>Rosaceae</taxon>
        <taxon>Rosoideae</taxon>
        <taxon>Rosoideae incertae sedis</taxon>
        <taxon>Rubus</taxon>
    </lineage>
</organism>
<gene>
    <name evidence="4" type="ORF">M0R45_014225</name>
</gene>
<accession>A0AAW1XLM9</accession>
<keyword evidence="2" id="KW-0805">Transcription regulation</keyword>
<dbReference type="Pfam" id="PF02536">
    <property type="entry name" value="mTERF"/>
    <property type="match status" value="1"/>
</dbReference>
<keyword evidence="2" id="KW-0804">Transcription</keyword>
<comment type="similarity">
    <text evidence="1">Belongs to the mTERF family.</text>
</comment>
<dbReference type="GO" id="GO:0003676">
    <property type="term" value="F:nucleic acid binding"/>
    <property type="evidence" value="ECO:0007669"/>
    <property type="project" value="InterPro"/>
</dbReference>
<dbReference type="FunFam" id="1.25.70.10:FF:000026">
    <property type="entry name" value="Mitochondrial transcription termination factor family protein"/>
    <property type="match status" value="1"/>
</dbReference>
<keyword evidence="3" id="KW-0809">Transit peptide</keyword>
<dbReference type="InterPro" id="IPR003690">
    <property type="entry name" value="MTERF"/>
</dbReference>
<evidence type="ECO:0000256" key="3">
    <source>
        <dbReference type="ARBA" id="ARBA00022946"/>
    </source>
</evidence>
<comment type="caution">
    <text evidence="4">The sequence shown here is derived from an EMBL/GenBank/DDBJ whole genome shotgun (WGS) entry which is preliminary data.</text>
</comment>
<dbReference type="EMBL" id="JBEDUW010000003">
    <property type="protein sequence ID" value="KAK9937432.1"/>
    <property type="molecule type" value="Genomic_DNA"/>
</dbReference>
<dbReference type="InterPro" id="IPR038538">
    <property type="entry name" value="MTERF_sf"/>
</dbReference>
<proteinExistence type="inferred from homology"/>
<reference evidence="4 5" key="1">
    <citation type="journal article" date="2023" name="G3 (Bethesda)">
        <title>A chromosome-length genome assembly and annotation of blackberry (Rubus argutus, cv. 'Hillquist').</title>
        <authorList>
            <person name="Bruna T."/>
            <person name="Aryal R."/>
            <person name="Dudchenko O."/>
            <person name="Sargent D.J."/>
            <person name="Mead D."/>
            <person name="Buti M."/>
            <person name="Cavallini A."/>
            <person name="Hytonen T."/>
            <person name="Andres J."/>
            <person name="Pham M."/>
            <person name="Weisz D."/>
            <person name="Mascagni F."/>
            <person name="Usai G."/>
            <person name="Natali L."/>
            <person name="Bassil N."/>
            <person name="Fernandez G.E."/>
            <person name="Lomsadze A."/>
            <person name="Armour M."/>
            <person name="Olukolu B."/>
            <person name="Poorten T."/>
            <person name="Britton C."/>
            <person name="Davik J."/>
            <person name="Ashrafi H."/>
            <person name="Aiden E.L."/>
            <person name="Borodovsky M."/>
            <person name="Worthington M."/>
        </authorList>
    </citation>
    <scope>NUCLEOTIDE SEQUENCE [LARGE SCALE GENOMIC DNA]</scope>
    <source>
        <strain evidence="4">PI 553951</strain>
    </source>
</reference>
<evidence type="ECO:0000313" key="4">
    <source>
        <dbReference type="EMBL" id="KAK9937432.1"/>
    </source>
</evidence>
<dbReference type="PANTHER" id="PTHR13068">
    <property type="entry name" value="CGI-12 PROTEIN-RELATED"/>
    <property type="match status" value="1"/>
</dbReference>
<dbReference type="Gene3D" id="1.25.70.10">
    <property type="entry name" value="Transcription termination factor 3, mitochondrial"/>
    <property type="match status" value="1"/>
</dbReference>
<protein>
    <submittedName>
        <fullName evidence="4">Uncharacterized protein</fullName>
    </submittedName>
</protein>
<evidence type="ECO:0000256" key="2">
    <source>
        <dbReference type="ARBA" id="ARBA00022472"/>
    </source>
</evidence>
<evidence type="ECO:0000313" key="5">
    <source>
        <dbReference type="Proteomes" id="UP001457282"/>
    </source>
</evidence>
<dbReference type="AlphaFoldDB" id="A0AAW1XLM9"/>